<comment type="caution">
    <text evidence="1">The sequence shown here is derived from an EMBL/GenBank/DDBJ whole genome shotgun (WGS) entry which is preliminary data.</text>
</comment>
<accession>A0ABP5RVP7</accession>
<keyword evidence="2" id="KW-1185">Reference proteome</keyword>
<evidence type="ECO:0008006" key="3">
    <source>
        <dbReference type="Google" id="ProtNLM"/>
    </source>
</evidence>
<gene>
    <name evidence="1" type="ORF">GCM10010430_74770</name>
</gene>
<sequence length="74" mass="7323">MVGEAGPVLEYRPGRGGLLVVGDGVALDVAAGVHAVSHQLQHLREGLGALVLDVAGGDAEAGQAGDRLARSGRG</sequence>
<reference evidence="2" key="1">
    <citation type="journal article" date="2019" name="Int. J. Syst. Evol. Microbiol.">
        <title>The Global Catalogue of Microorganisms (GCM) 10K type strain sequencing project: providing services to taxonomists for standard genome sequencing and annotation.</title>
        <authorList>
            <consortium name="The Broad Institute Genomics Platform"/>
            <consortium name="The Broad Institute Genome Sequencing Center for Infectious Disease"/>
            <person name="Wu L."/>
            <person name="Ma J."/>
        </authorList>
    </citation>
    <scope>NUCLEOTIDE SEQUENCE [LARGE SCALE GENOMIC DNA]</scope>
    <source>
        <strain evidence="2">JCM 7356</strain>
    </source>
</reference>
<name>A0ABP5RVP7_9ACTN</name>
<evidence type="ECO:0000313" key="1">
    <source>
        <dbReference type="EMBL" id="GAA2277873.1"/>
    </source>
</evidence>
<protein>
    <recommendedName>
        <fullName evidence="3">STAS domain-containing protein</fullName>
    </recommendedName>
</protein>
<proteinExistence type="predicted"/>
<organism evidence="1 2">
    <name type="scientific">Kitasatospora cystarginea</name>
    <dbReference type="NCBI Taxonomy" id="58350"/>
    <lineage>
        <taxon>Bacteria</taxon>
        <taxon>Bacillati</taxon>
        <taxon>Actinomycetota</taxon>
        <taxon>Actinomycetes</taxon>
        <taxon>Kitasatosporales</taxon>
        <taxon>Streptomycetaceae</taxon>
        <taxon>Kitasatospora</taxon>
    </lineage>
</organism>
<evidence type="ECO:0000313" key="2">
    <source>
        <dbReference type="Proteomes" id="UP001500305"/>
    </source>
</evidence>
<dbReference type="EMBL" id="BAAATR010000059">
    <property type="protein sequence ID" value="GAA2277873.1"/>
    <property type="molecule type" value="Genomic_DNA"/>
</dbReference>
<dbReference type="Proteomes" id="UP001500305">
    <property type="component" value="Unassembled WGS sequence"/>
</dbReference>